<dbReference type="RefSeq" id="WP_307260867.1">
    <property type="nucleotide sequence ID" value="NZ_JAUSVL010000001.1"/>
</dbReference>
<evidence type="ECO:0000313" key="2">
    <source>
        <dbReference type="Proteomes" id="UP001238163"/>
    </source>
</evidence>
<proteinExistence type="predicted"/>
<evidence type="ECO:0008006" key="3">
    <source>
        <dbReference type="Google" id="ProtNLM"/>
    </source>
</evidence>
<sequence>MKPLKWCLFFDFHTMPANPDVGKDFDAEALAALFAQAGVDYVVFPARCNLGVAYYPTKLGIPHPSLHRDILGSLTSACHRRGIRVSAYINLGLSHEEGLRHRDWLVLPQNGETYSKDPLNSFFRQMCYLSDYGEHAIAMAKEAVATCGVDGLFLDCMNTRPCIGKECLDAMAKEGVDWQDSRQLHAFNQRKIVGMAKRLADAVRTVKSDLLLYFNGVGYEAQQSIGSYLEFECLPTGGWGYETQAVGFRYLRTFGKPVLNMTGRFHRSWGDFGGIRTEASLEYDCLNGLANGMRPTIGDHFHPRGDINRAVAALDTRIYQRLQKLEPWLEDAKPLTEIAVPTLRPYPGYDYLASEERDDYNRDFTAIKGATRMLCELKQQFDVPSPISSWENYRVLVLADSVILDGDCRQRVADHLARGGVVIASAQAGLDRDRRDFALPEWGLQYHGDEATETTFLQAGPELAAGLPDMPMAFYERGVVVSAKPGTAVLGTVVEPYYDRHWDGRHGFVYLPPDKDSGRPAVTCNRQVGYLSHPVFTSYYKHGSVPMRQLVEKLLARLFPQPLLLTPGAPSFMRATVCSQTGRRMVHLLAYLPETRGAGCAMIEEPLLVEQQRIALREDDREVRDVYLAPQGEKLPFSREDGYVVVTVPKLRGYALVVFAE</sequence>
<dbReference type="Pfam" id="PF14871">
    <property type="entry name" value="GHL6"/>
    <property type="match status" value="1"/>
</dbReference>
<dbReference type="Gene3D" id="3.20.20.80">
    <property type="entry name" value="Glycosidases"/>
    <property type="match status" value="1"/>
</dbReference>
<accession>A0AAE3VFA9</accession>
<dbReference type="AlphaFoldDB" id="A0AAE3VFA9"/>
<protein>
    <recommendedName>
        <fullName evidence="3">Beta-galactosidase trimerisation domain-containing protein</fullName>
    </recommendedName>
</protein>
<dbReference type="InterPro" id="IPR029062">
    <property type="entry name" value="Class_I_gatase-like"/>
</dbReference>
<dbReference type="SUPFAM" id="SSF51445">
    <property type="entry name" value="(Trans)glycosidases"/>
    <property type="match status" value="1"/>
</dbReference>
<dbReference type="Proteomes" id="UP001238163">
    <property type="component" value="Unassembled WGS sequence"/>
</dbReference>
<dbReference type="InterPro" id="IPR028212">
    <property type="entry name" value="GHL6"/>
</dbReference>
<evidence type="ECO:0000313" key="1">
    <source>
        <dbReference type="EMBL" id="MDQ0289442.1"/>
    </source>
</evidence>
<reference evidence="1" key="1">
    <citation type="submission" date="2023-07" db="EMBL/GenBank/DDBJ databases">
        <title>Genomic Encyclopedia of Type Strains, Phase IV (KMG-IV): sequencing the most valuable type-strain genomes for metagenomic binning, comparative biology and taxonomic classification.</title>
        <authorList>
            <person name="Goeker M."/>
        </authorList>
    </citation>
    <scope>NUCLEOTIDE SEQUENCE</scope>
    <source>
        <strain evidence="1">DSM 24202</strain>
    </source>
</reference>
<organism evidence="1 2">
    <name type="scientific">Oligosphaera ethanolica</name>
    <dbReference type="NCBI Taxonomy" id="760260"/>
    <lineage>
        <taxon>Bacteria</taxon>
        <taxon>Pseudomonadati</taxon>
        <taxon>Lentisphaerota</taxon>
        <taxon>Oligosphaeria</taxon>
        <taxon>Oligosphaerales</taxon>
        <taxon>Oligosphaeraceae</taxon>
        <taxon>Oligosphaera</taxon>
    </lineage>
</organism>
<comment type="caution">
    <text evidence="1">The sequence shown here is derived from an EMBL/GenBank/DDBJ whole genome shotgun (WGS) entry which is preliminary data.</text>
</comment>
<gene>
    <name evidence="1" type="ORF">J3R75_001549</name>
</gene>
<dbReference type="CDD" id="cd03143">
    <property type="entry name" value="A4_beta-galactosidase_middle_domain"/>
    <property type="match status" value="1"/>
</dbReference>
<dbReference type="Gene3D" id="3.40.50.880">
    <property type="match status" value="1"/>
</dbReference>
<dbReference type="EMBL" id="JAUSVL010000001">
    <property type="protein sequence ID" value="MDQ0289442.1"/>
    <property type="molecule type" value="Genomic_DNA"/>
</dbReference>
<keyword evidence="2" id="KW-1185">Reference proteome</keyword>
<dbReference type="InterPro" id="IPR017853">
    <property type="entry name" value="GH"/>
</dbReference>
<name>A0AAE3VFA9_9BACT</name>